<sequence>MIKFDNKLEIRYSFNDKSAYMDAWIKHRCEKEILSMLRVLADLLDVKMTAHCEPFSQEGGYRVVWPIAGESSRSISVVLNILMQVLTRPTLSVGGQPLVDRTNSDEENMQKEISLLKRSLKLKQAGALIPRELVELLASWPKFCKYKSNFYEALRGYPKVTKINVRELNENNRSRSGSLEVKREQFDYFILRSDDLPTIKDNKATIEIISPVLKDSRYRWKGIYNKGGETIDFYMCDEDFKKQMFDEKISFTSGMCIDCVLEIARKLSELGETINISYTVTTVIRTRFDKLEIVTPQGKRHLRKLEAEKKQLTLDLFG</sequence>
<proteinExistence type="predicted"/>
<accession>A0A0F5J7W7</accession>
<dbReference type="PATRIC" id="fig|927665.4.peg.3479"/>
<name>A0A0F5J7W7_9BACT</name>
<protein>
    <submittedName>
        <fullName evidence="1">Uncharacterized protein</fullName>
    </submittedName>
</protein>
<evidence type="ECO:0000313" key="2">
    <source>
        <dbReference type="Proteomes" id="UP000033047"/>
    </source>
</evidence>
<dbReference type="AlphaFoldDB" id="A0A0F5J7W7"/>
<dbReference type="Proteomes" id="UP000033047">
    <property type="component" value="Unassembled WGS sequence"/>
</dbReference>
<comment type="caution">
    <text evidence="1">The sequence shown here is derived from an EMBL/GenBank/DDBJ whole genome shotgun (WGS) entry which is preliminary data.</text>
</comment>
<dbReference type="HOGENOM" id="CLU_075495_0_0_10"/>
<organism evidence="1 2">
    <name type="scientific">Parabacteroides goldsteinii DSM 19448 = WAL 12034</name>
    <dbReference type="NCBI Taxonomy" id="927665"/>
    <lineage>
        <taxon>Bacteria</taxon>
        <taxon>Pseudomonadati</taxon>
        <taxon>Bacteroidota</taxon>
        <taxon>Bacteroidia</taxon>
        <taxon>Bacteroidales</taxon>
        <taxon>Tannerellaceae</taxon>
        <taxon>Parabacteroides</taxon>
    </lineage>
</organism>
<dbReference type="RefSeq" id="WP_007659146.1">
    <property type="nucleotide sequence ID" value="NZ_KQ033913.1"/>
</dbReference>
<reference evidence="1 2" key="1">
    <citation type="submission" date="2013-04" db="EMBL/GenBank/DDBJ databases">
        <title>The Genome Sequence of Parabacteroides goldsteinii DSM 19448.</title>
        <authorList>
            <consortium name="The Broad Institute Genomics Platform"/>
            <person name="Earl A."/>
            <person name="Ward D."/>
            <person name="Feldgarden M."/>
            <person name="Gevers D."/>
            <person name="Martens E."/>
            <person name="Sakamoto M."/>
            <person name="Benno Y."/>
            <person name="Song Y."/>
            <person name="Liu C."/>
            <person name="Lee J."/>
            <person name="Bolanos M."/>
            <person name="Vaisanen M.L."/>
            <person name="Finegold S.M."/>
            <person name="Walker B."/>
            <person name="Young S."/>
            <person name="Zeng Q."/>
            <person name="Gargeya S."/>
            <person name="Fitzgerald M."/>
            <person name="Haas B."/>
            <person name="Abouelleil A."/>
            <person name="Allen A.W."/>
            <person name="Alvarado L."/>
            <person name="Arachchi H.M."/>
            <person name="Berlin A.M."/>
            <person name="Chapman S.B."/>
            <person name="Gainer-Dewar J."/>
            <person name="Goldberg J."/>
            <person name="Griggs A."/>
            <person name="Gujja S."/>
            <person name="Hansen M."/>
            <person name="Howarth C."/>
            <person name="Imamovic A."/>
            <person name="Ireland A."/>
            <person name="Larimer J."/>
            <person name="McCowan C."/>
            <person name="Murphy C."/>
            <person name="Pearson M."/>
            <person name="Poon T.W."/>
            <person name="Priest M."/>
            <person name="Roberts A."/>
            <person name="Saif S."/>
            <person name="Shea T."/>
            <person name="Sisk P."/>
            <person name="Sykes S."/>
            <person name="Wortman J."/>
            <person name="Nusbaum C."/>
            <person name="Birren B."/>
        </authorList>
    </citation>
    <scope>NUCLEOTIDE SEQUENCE [LARGE SCALE GENOMIC DNA]</scope>
    <source>
        <strain evidence="1 2">DSM 19448</strain>
    </source>
</reference>
<evidence type="ECO:0000313" key="1">
    <source>
        <dbReference type="EMBL" id="KKB53833.1"/>
    </source>
</evidence>
<dbReference type="STRING" id="927665.HMPREF1535_03386"/>
<dbReference type="EMBL" id="AQHV01000014">
    <property type="protein sequence ID" value="KKB53833.1"/>
    <property type="molecule type" value="Genomic_DNA"/>
</dbReference>
<gene>
    <name evidence="1" type="ORF">HMPREF1535_03386</name>
</gene>
<dbReference type="GeneID" id="69979912"/>